<dbReference type="GO" id="GO:0005975">
    <property type="term" value="P:carbohydrate metabolic process"/>
    <property type="evidence" value="ECO:0007669"/>
    <property type="project" value="InterPro"/>
</dbReference>
<dbReference type="Proteomes" id="UP000295632">
    <property type="component" value="Unassembled WGS sequence"/>
</dbReference>
<dbReference type="InterPro" id="IPR017853">
    <property type="entry name" value="GH"/>
</dbReference>
<dbReference type="AlphaFoldDB" id="A0A4R6UCU4"/>
<accession>A0A4R6UCU4</accession>
<dbReference type="Pfam" id="PF01120">
    <property type="entry name" value="Alpha_L_fucos"/>
    <property type="match status" value="1"/>
</dbReference>
<dbReference type="SUPFAM" id="SSF51445">
    <property type="entry name" value="(Trans)glycosidases"/>
    <property type="match status" value="1"/>
</dbReference>
<dbReference type="GO" id="GO:0004560">
    <property type="term" value="F:alpha-L-fucosidase activity"/>
    <property type="evidence" value="ECO:0007669"/>
    <property type="project" value="InterPro"/>
</dbReference>
<organism evidence="2 3">
    <name type="scientific">Aureibacillus halotolerans</name>
    <dbReference type="NCBI Taxonomy" id="1508390"/>
    <lineage>
        <taxon>Bacteria</taxon>
        <taxon>Bacillati</taxon>
        <taxon>Bacillota</taxon>
        <taxon>Bacilli</taxon>
        <taxon>Bacillales</taxon>
        <taxon>Bacillaceae</taxon>
        <taxon>Aureibacillus</taxon>
    </lineage>
</organism>
<reference evidence="2 3" key="1">
    <citation type="submission" date="2019-03" db="EMBL/GenBank/DDBJ databases">
        <title>Genomic Encyclopedia of Type Strains, Phase IV (KMG-IV): sequencing the most valuable type-strain genomes for metagenomic binning, comparative biology and taxonomic classification.</title>
        <authorList>
            <person name="Goeker M."/>
        </authorList>
    </citation>
    <scope>NUCLEOTIDE SEQUENCE [LARGE SCALE GENOMIC DNA]</scope>
    <source>
        <strain evidence="2 3">DSM 28697</strain>
    </source>
</reference>
<name>A0A4R6UCU4_9BACI</name>
<evidence type="ECO:0000313" key="2">
    <source>
        <dbReference type="EMBL" id="TDQ40914.1"/>
    </source>
</evidence>
<dbReference type="RefSeq" id="WP_208112730.1">
    <property type="nucleotide sequence ID" value="NZ_SNYJ01000005.1"/>
</dbReference>
<keyword evidence="3" id="KW-1185">Reference proteome</keyword>
<gene>
    <name evidence="2" type="ORF">EV213_105260</name>
</gene>
<dbReference type="InterPro" id="IPR057739">
    <property type="entry name" value="Glyco_hydro_29_N"/>
</dbReference>
<comment type="caution">
    <text evidence="2">The sequence shown here is derived from an EMBL/GenBank/DDBJ whole genome shotgun (WGS) entry which is preliminary data.</text>
</comment>
<evidence type="ECO:0000313" key="3">
    <source>
        <dbReference type="Proteomes" id="UP000295632"/>
    </source>
</evidence>
<feature type="domain" description="Glycoside hydrolase family 29 N-terminal" evidence="1">
    <location>
        <begin position="7"/>
        <end position="51"/>
    </location>
</feature>
<dbReference type="Gene3D" id="3.20.20.80">
    <property type="entry name" value="Glycosidases"/>
    <property type="match status" value="1"/>
</dbReference>
<sequence length="61" mass="7408">MTNQLKANWPQHYGNPDWLLHDRFGLFIHWGLYALPARHEWVMSYEQIPPDTYENSLMLHK</sequence>
<evidence type="ECO:0000259" key="1">
    <source>
        <dbReference type="Pfam" id="PF01120"/>
    </source>
</evidence>
<dbReference type="EMBL" id="SNYJ01000005">
    <property type="protein sequence ID" value="TDQ40914.1"/>
    <property type="molecule type" value="Genomic_DNA"/>
</dbReference>
<proteinExistence type="predicted"/>
<protein>
    <submittedName>
        <fullName evidence="2">Alpha-L-fucosidase-like protein</fullName>
    </submittedName>
</protein>